<proteinExistence type="predicted"/>
<feature type="domain" description="Zinc knuckle CX2CX4HX4C" evidence="1">
    <location>
        <begin position="194"/>
        <end position="222"/>
    </location>
</feature>
<keyword evidence="3" id="KW-1185">Reference proteome</keyword>
<reference evidence="2 3" key="1">
    <citation type="journal article" date="2020" name="bioRxiv">
        <title>Sequence and annotation of 42 cannabis genomes reveals extensive copy number variation in cannabinoid synthesis and pathogen resistance genes.</title>
        <authorList>
            <person name="Mckernan K.J."/>
            <person name="Helbert Y."/>
            <person name="Kane L.T."/>
            <person name="Ebling H."/>
            <person name="Zhang L."/>
            <person name="Liu B."/>
            <person name="Eaton Z."/>
            <person name="Mclaughlin S."/>
            <person name="Kingan S."/>
            <person name="Baybayan P."/>
            <person name="Concepcion G."/>
            <person name="Jordan M."/>
            <person name="Riva A."/>
            <person name="Barbazuk W."/>
            <person name="Harkins T."/>
        </authorList>
    </citation>
    <scope>NUCLEOTIDE SEQUENCE [LARGE SCALE GENOMIC DNA]</scope>
    <source>
        <strain evidence="3">cv. Jamaican Lion 4</strain>
        <tissue evidence="2">Leaf</tissue>
    </source>
</reference>
<name>A0A7J6FB13_CANSA</name>
<gene>
    <name evidence="2" type="ORF">G4B88_011079</name>
</gene>
<dbReference type="InterPro" id="IPR025836">
    <property type="entry name" value="Zn_knuckle_CX2CX4HX4C"/>
</dbReference>
<evidence type="ECO:0000259" key="1">
    <source>
        <dbReference type="Pfam" id="PF14392"/>
    </source>
</evidence>
<dbReference type="Proteomes" id="UP000583929">
    <property type="component" value="Unassembled WGS sequence"/>
</dbReference>
<dbReference type="Pfam" id="PF14392">
    <property type="entry name" value="zf-CCHC_4"/>
    <property type="match status" value="1"/>
</dbReference>
<evidence type="ECO:0000313" key="2">
    <source>
        <dbReference type="EMBL" id="KAF4367778.1"/>
    </source>
</evidence>
<protein>
    <recommendedName>
        <fullName evidence="1">Zinc knuckle CX2CX4HX4C domain-containing protein</fullName>
    </recommendedName>
</protein>
<evidence type="ECO:0000313" key="3">
    <source>
        <dbReference type="Proteomes" id="UP000583929"/>
    </source>
</evidence>
<organism evidence="2 3">
    <name type="scientific">Cannabis sativa</name>
    <name type="common">Hemp</name>
    <name type="synonym">Marijuana</name>
    <dbReference type="NCBI Taxonomy" id="3483"/>
    <lineage>
        <taxon>Eukaryota</taxon>
        <taxon>Viridiplantae</taxon>
        <taxon>Streptophyta</taxon>
        <taxon>Embryophyta</taxon>
        <taxon>Tracheophyta</taxon>
        <taxon>Spermatophyta</taxon>
        <taxon>Magnoliopsida</taxon>
        <taxon>eudicotyledons</taxon>
        <taxon>Gunneridae</taxon>
        <taxon>Pentapetalae</taxon>
        <taxon>rosids</taxon>
        <taxon>fabids</taxon>
        <taxon>Rosales</taxon>
        <taxon>Cannabaceae</taxon>
        <taxon>Cannabis</taxon>
    </lineage>
</organism>
<sequence length="292" mass="32035">MSNGEESSTALYSLRLLVNVPPASLKGKCFTCVEASISLVPCATSQKALSSLCLHGKVVAPMLVDADAIIEFVTKHWQKKIGFECVEDRDCALQNAPWLIRGYTFALHAWVPSIESSSSLNVVRLWVQFHNHPHEYFSIANGNLLGGRIGDVIQVELDEEKPATWGILLRASIDINIQNPLVSCCFFDLLFGGKRWIQFKYEKIGIFCYNFGRLGHQRRGCSLSSPVSVENVHGSTHPLFGPWLSMASRFHDVFSGGKTQAGLFARGGSSFVVVNGGEAVRPMANVSCASKK</sequence>
<dbReference type="PANTHER" id="PTHR31286">
    <property type="entry name" value="GLYCINE-RICH CELL WALL STRUCTURAL PROTEIN 1.8-LIKE"/>
    <property type="match status" value="1"/>
</dbReference>
<dbReference type="EMBL" id="JAATIQ010000243">
    <property type="protein sequence ID" value="KAF4367778.1"/>
    <property type="molecule type" value="Genomic_DNA"/>
</dbReference>
<dbReference type="PANTHER" id="PTHR31286:SF167">
    <property type="entry name" value="OS09G0268800 PROTEIN"/>
    <property type="match status" value="1"/>
</dbReference>
<dbReference type="AlphaFoldDB" id="A0A7J6FB13"/>
<comment type="caution">
    <text evidence="2">The sequence shown here is derived from an EMBL/GenBank/DDBJ whole genome shotgun (WGS) entry which is preliminary data.</text>
</comment>
<accession>A0A7J6FB13</accession>
<dbReference type="InterPro" id="IPR040256">
    <property type="entry name" value="At4g02000-like"/>
</dbReference>